<dbReference type="SMART" id="SM00382">
    <property type="entry name" value="AAA"/>
    <property type="match status" value="1"/>
</dbReference>
<dbReference type="CDD" id="cd03215">
    <property type="entry name" value="ABC_Carb_Monos_II"/>
    <property type="match status" value="1"/>
</dbReference>
<reference evidence="4" key="1">
    <citation type="journal article" date="2020" name="mSystems">
        <title>Genome- and Community-Level Interaction Insights into Carbon Utilization and Element Cycling Functions of Hydrothermarchaeota in Hydrothermal Sediment.</title>
        <authorList>
            <person name="Zhou Z."/>
            <person name="Liu Y."/>
            <person name="Xu W."/>
            <person name="Pan J."/>
            <person name="Luo Z.H."/>
            <person name="Li M."/>
        </authorList>
    </citation>
    <scope>NUCLEOTIDE SEQUENCE [LARGE SCALE GENOMIC DNA]</scope>
    <source>
        <strain evidence="4">SpSt-642</strain>
    </source>
</reference>
<organism evidence="4">
    <name type="scientific">Staphylothermus marinus</name>
    <dbReference type="NCBI Taxonomy" id="2280"/>
    <lineage>
        <taxon>Archaea</taxon>
        <taxon>Thermoproteota</taxon>
        <taxon>Thermoprotei</taxon>
        <taxon>Desulfurococcales</taxon>
        <taxon>Desulfurococcaceae</taxon>
        <taxon>Staphylothermus</taxon>
    </lineage>
</organism>
<sequence length="503" mass="56855">MSIKNSNFFSKQPFLVAKGVSKTFSTIKALDKVDFNIYSGQIHGLLGENGSGKSTLVKILYGIYTPDEGEIYINNKRVYITSPSVAIKNGIVLVSQTPILIDKFTIVENMLMSLKQYSLLTKSKTIYSFLTDFFNKIGLKIDPNTEVYKLSYTEKQFVEIFRAILLNAKILLLDEVTTFLPSSEKKKLYSLFKELVKTGRSIVLITHKISDALEICDYLTILRRGRVVLNTPCSGISIDYIRKNMFGETDYINSKIHVEPVSNKLVLKTENIWVRGGSGEYRVKGVSIYLRKGEVLGIAGVTGNGQIELLEAIYGLKKIEKGRVFIENTDVTNKDTGFIRKIGIGFIPDDPIKYGLSIENNIVENYALMETNSFLINWSLFEKNAREYIDKYNITTPDVYYPVKLLSGGNLMKVLISRELEYSSKILIACNLTRGLDEYTKYLVKKLIYEKTKNGLSVIFTSDDLDDVLEFSSRILVMNSGIVVGEFSANNVNRDEVEKLMVM</sequence>
<dbReference type="PANTHER" id="PTHR43790:SF4">
    <property type="entry name" value="GUANOSINE IMPORT ATP-BINDING PROTEIN NUPO"/>
    <property type="match status" value="1"/>
</dbReference>
<feature type="domain" description="ABC transporter" evidence="3">
    <location>
        <begin position="15"/>
        <end position="249"/>
    </location>
</feature>
<dbReference type="CDD" id="cd03216">
    <property type="entry name" value="ABC_Carb_Monos_I"/>
    <property type="match status" value="1"/>
</dbReference>
<dbReference type="EMBL" id="DTBJ01000021">
    <property type="protein sequence ID" value="HGM58559.1"/>
    <property type="molecule type" value="Genomic_DNA"/>
</dbReference>
<evidence type="ECO:0000256" key="2">
    <source>
        <dbReference type="ARBA" id="ARBA00022840"/>
    </source>
</evidence>
<dbReference type="GO" id="GO:0005524">
    <property type="term" value="F:ATP binding"/>
    <property type="evidence" value="ECO:0007669"/>
    <property type="project" value="UniProtKB-KW"/>
</dbReference>
<dbReference type="SUPFAM" id="SSF52540">
    <property type="entry name" value="P-loop containing nucleoside triphosphate hydrolases"/>
    <property type="match status" value="2"/>
</dbReference>
<feature type="domain" description="ABC transporter" evidence="3">
    <location>
        <begin position="267"/>
        <end position="503"/>
    </location>
</feature>
<proteinExistence type="predicted"/>
<accession>A0A7C4H5P4</accession>
<dbReference type="Pfam" id="PF00005">
    <property type="entry name" value="ABC_tran"/>
    <property type="match status" value="2"/>
</dbReference>
<dbReference type="PROSITE" id="PS00211">
    <property type="entry name" value="ABC_TRANSPORTER_1"/>
    <property type="match status" value="1"/>
</dbReference>
<dbReference type="GO" id="GO:0016887">
    <property type="term" value="F:ATP hydrolysis activity"/>
    <property type="evidence" value="ECO:0007669"/>
    <property type="project" value="InterPro"/>
</dbReference>
<keyword evidence="2 4" id="KW-0067">ATP-binding</keyword>
<dbReference type="InterPro" id="IPR050107">
    <property type="entry name" value="ABC_carbohydrate_import_ATPase"/>
</dbReference>
<dbReference type="PROSITE" id="PS50893">
    <property type="entry name" value="ABC_TRANSPORTER_2"/>
    <property type="match status" value="2"/>
</dbReference>
<dbReference type="Gene3D" id="3.40.50.300">
    <property type="entry name" value="P-loop containing nucleotide triphosphate hydrolases"/>
    <property type="match status" value="2"/>
</dbReference>
<dbReference type="InterPro" id="IPR017871">
    <property type="entry name" value="ABC_transporter-like_CS"/>
</dbReference>
<dbReference type="AlphaFoldDB" id="A0A7C4H5P4"/>
<gene>
    <name evidence="4" type="ORF">ENU14_03085</name>
</gene>
<keyword evidence="1" id="KW-0547">Nucleotide-binding</keyword>
<evidence type="ECO:0000313" key="4">
    <source>
        <dbReference type="EMBL" id="HGM58559.1"/>
    </source>
</evidence>
<dbReference type="PANTHER" id="PTHR43790">
    <property type="entry name" value="CARBOHYDRATE TRANSPORT ATP-BINDING PROTEIN MG119-RELATED"/>
    <property type="match status" value="1"/>
</dbReference>
<dbReference type="InterPro" id="IPR003593">
    <property type="entry name" value="AAA+_ATPase"/>
</dbReference>
<comment type="caution">
    <text evidence="4">The sequence shown here is derived from an EMBL/GenBank/DDBJ whole genome shotgun (WGS) entry which is preliminary data.</text>
</comment>
<dbReference type="InterPro" id="IPR027417">
    <property type="entry name" value="P-loop_NTPase"/>
</dbReference>
<evidence type="ECO:0000259" key="3">
    <source>
        <dbReference type="PROSITE" id="PS50893"/>
    </source>
</evidence>
<protein>
    <submittedName>
        <fullName evidence="4">ATP-binding cassette domain-containing protein</fullName>
    </submittedName>
</protein>
<name>A0A7C4H5P4_STAMA</name>
<evidence type="ECO:0000256" key="1">
    <source>
        <dbReference type="ARBA" id="ARBA00022741"/>
    </source>
</evidence>
<dbReference type="InterPro" id="IPR003439">
    <property type="entry name" value="ABC_transporter-like_ATP-bd"/>
</dbReference>